<evidence type="ECO:0000256" key="2">
    <source>
        <dbReference type="ARBA" id="ARBA00022692"/>
    </source>
</evidence>
<evidence type="ECO:0000256" key="1">
    <source>
        <dbReference type="ARBA" id="ARBA00004141"/>
    </source>
</evidence>
<feature type="domain" description="GOST seven transmembrane" evidence="7">
    <location>
        <begin position="40"/>
        <end position="118"/>
    </location>
</feature>
<organism evidence="8 9">
    <name type="scientific">Cardiosporidium cionae</name>
    <dbReference type="NCBI Taxonomy" id="476202"/>
    <lineage>
        <taxon>Eukaryota</taxon>
        <taxon>Sar</taxon>
        <taxon>Alveolata</taxon>
        <taxon>Apicomplexa</taxon>
        <taxon>Aconoidasida</taxon>
        <taxon>Nephromycida</taxon>
        <taxon>Cardiosporidium</taxon>
    </lineage>
</organism>
<evidence type="ECO:0000256" key="3">
    <source>
        <dbReference type="ARBA" id="ARBA00022729"/>
    </source>
</evidence>
<gene>
    <name evidence="8" type="ORF">IE077_004316</name>
</gene>
<evidence type="ECO:0000256" key="6">
    <source>
        <dbReference type="SAM" id="Phobius"/>
    </source>
</evidence>
<reference evidence="8 9" key="1">
    <citation type="journal article" date="2020" name="bioRxiv">
        <title>Metabolic contributions of an alphaproteobacterial endosymbiont in the apicomplexan Cardiosporidium cionae.</title>
        <authorList>
            <person name="Hunter E.S."/>
            <person name="Paight C.J."/>
            <person name="Lane C.E."/>
        </authorList>
    </citation>
    <scope>NUCLEOTIDE SEQUENCE [LARGE SCALE GENOMIC DNA]</scope>
    <source>
        <strain evidence="8">ESH_2018</strain>
    </source>
</reference>
<keyword evidence="4 6" id="KW-1133">Transmembrane helix</keyword>
<dbReference type="Pfam" id="PF06814">
    <property type="entry name" value="GOST_TM"/>
    <property type="match status" value="1"/>
</dbReference>
<dbReference type="InterPro" id="IPR053937">
    <property type="entry name" value="GOST_TM"/>
</dbReference>
<evidence type="ECO:0000313" key="9">
    <source>
        <dbReference type="Proteomes" id="UP000823046"/>
    </source>
</evidence>
<evidence type="ECO:0000259" key="7">
    <source>
        <dbReference type="Pfam" id="PF06814"/>
    </source>
</evidence>
<evidence type="ECO:0000256" key="5">
    <source>
        <dbReference type="ARBA" id="ARBA00023136"/>
    </source>
</evidence>
<comment type="subcellular location">
    <subcellularLocation>
        <location evidence="1">Membrane</location>
        <topology evidence="1">Multi-pass membrane protein</topology>
    </subcellularLocation>
</comment>
<sequence>MSKAFKRPTFAEGEEQSEAFCTLKCLQLFDKIDTCFLTSELERNKQYEKLQLFRRFLYCLIFTLFSALILSFVQSASFTWDITKQWTTLWILEDLVPYTLFLCIIIFMMYLWRPNRTSHRLAYFSELQEIDDGISYGDWSDKLSLDDDSDDELFLPEGKKSMSKSGIELSATVIGRTVTGAAPQEMIPLPPVNL</sequence>
<accession>A0ABQ7JD70</accession>
<protein>
    <recommendedName>
        <fullName evidence="7">GOST seven transmembrane domain-containing protein</fullName>
    </recommendedName>
</protein>
<name>A0ABQ7JD70_9APIC</name>
<evidence type="ECO:0000256" key="4">
    <source>
        <dbReference type="ARBA" id="ARBA00022989"/>
    </source>
</evidence>
<comment type="caution">
    <text evidence="8">The sequence shown here is derived from an EMBL/GenBank/DDBJ whole genome shotgun (WGS) entry which is preliminary data.</text>
</comment>
<evidence type="ECO:0000313" key="8">
    <source>
        <dbReference type="EMBL" id="KAF8821575.1"/>
    </source>
</evidence>
<dbReference type="InterPro" id="IPR009637">
    <property type="entry name" value="GPR107/GPR108-like"/>
</dbReference>
<keyword evidence="9" id="KW-1185">Reference proteome</keyword>
<dbReference type="PANTHER" id="PTHR21229">
    <property type="entry name" value="LUNG SEVEN TRANSMEMBRANE RECEPTOR"/>
    <property type="match status" value="1"/>
</dbReference>
<dbReference type="Proteomes" id="UP000823046">
    <property type="component" value="Unassembled WGS sequence"/>
</dbReference>
<proteinExistence type="predicted"/>
<dbReference type="PANTHER" id="PTHR21229:SF1">
    <property type="entry name" value="GH17801P"/>
    <property type="match status" value="1"/>
</dbReference>
<dbReference type="EMBL" id="JADAQX010000162">
    <property type="protein sequence ID" value="KAF8821575.1"/>
    <property type="molecule type" value="Genomic_DNA"/>
</dbReference>
<keyword evidence="2 6" id="KW-0812">Transmembrane</keyword>
<feature type="transmembrane region" description="Helical" evidence="6">
    <location>
        <begin position="95"/>
        <end position="112"/>
    </location>
</feature>
<feature type="transmembrane region" description="Helical" evidence="6">
    <location>
        <begin position="56"/>
        <end position="75"/>
    </location>
</feature>
<keyword evidence="5 6" id="KW-0472">Membrane</keyword>
<keyword evidence="3" id="KW-0732">Signal</keyword>